<evidence type="ECO:0000259" key="1">
    <source>
        <dbReference type="Pfam" id="PF11955"/>
    </source>
</evidence>
<dbReference type="EMBL" id="CM007387">
    <property type="protein sequence ID" value="ONK64147.1"/>
    <property type="molecule type" value="Genomic_DNA"/>
</dbReference>
<proteinExistence type="predicted"/>
<evidence type="ECO:0000313" key="3">
    <source>
        <dbReference type="Proteomes" id="UP000243459"/>
    </source>
</evidence>
<accession>A0A5P1EG08</accession>
<feature type="domain" description="PORR" evidence="1">
    <location>
        <begin position="12"/>
        <end position="164"/>
    </location>
</feature>
<dbReference type="InterPro" id="IPR045040">
    <property type="entry name" value="PORR_fam"/>
</dbReference>
<dbReference type="AlphaFoldDB" id="A0A5P1EG08"/>
<organism evidence="2 3">
    <name type="scientific">Asparagus officinalis</name>
    <name type="common">Garden asparagus</name>
    <dbReference type="NCBI Taxonomy" id="4686"/>
    <lineage>
        <taxon>Eukaryota</taxon>
        <taxon>Viridiplantae</taxon>
        <taxon>Streptophyta</taxon>
        <taxon>Embryophyta</taxon>
        <taxon>Tracheophyta</taxon>
        <taxon>Spermatophyta</taxon>
        <taxon>Magnoliopsida</taxon>
        <taxon>Liliopsida</taxon>
        <taxon>Asparagales</taxon>
        <taxon>Asparagaceae</taxon>
        <taxon>Asparagoideae</taxon>
        <taxon>Asparagus</taxon>
    </lineage>
</organism>
<dbReference type="PANTHER" id="PTHR31476">
    <property type="entry name" value="PROTEIN WHAT'S THIS FACTOR 1 HOMOLOG, CHLOROPLASTIC"/>
    <property type="match status" value="1"/>
</dbReference>
<dbReference type="Gramene" id="ONK64147">
    <property type="protein sequence ID" value="ONK64147"/>
    <property type="gene ID" value="A4U43_C07F22590"/>
</dbReference>
<reference evidence="3" key="1">
    <citation type="journal article" date="2017" name="Nat. Commun.">
        <title>The asparagus genome sheds light on the origin and evolution of a young Y chromosome.</title>
        <authorList>
            <person name="Harkess A."/>
            <person name="Zhou J."/>
            <person name="Xu C."/>
            <person name="Bowers J.E."/>
            <person name="Van der Hulst R."/>
            <person name="Ayyampalayam S."/>
            <person name="Mercati F."/>
            <person name="Riccardi P."/>
            <person name="McKain M.R."/>
            <person name="Kakrana A."/>
            <person name="Tang H."/>
            <person name="Ray J."/>
            <person name="Groenendijk J."/>
            <person name="Arikit S."/>
            <person name="Mathioni S.M."/>
            <person name="Nakano M."/>
            <person name="Shan H."/>
            <person name="Telgmann-Rauber A."/>
            <person name="Kanno A."/>
            <person name="Yue Z."/>
            <person name="Chen H."/>
            <person name="Li W."/>
            <person name="Chen Y."/>
            <person name="Xu X."/>
            <person name="Zhang Y."/>
            <person name="Luo S."/>
            <person name="Chen H."/>
            <person name="Gao J."/>
            <person name="Mao Z."/>
            <person name="Pires J.C."/>
            <person name="Luo M."/>
            <person name="Kudrna D."/>
            <person name="Wing R.A."/>
            <person name="Meyers B.C."/>
            <person name="Yi K."/>
            <person name="Kong H."/>
            <person name="Lavrijsen P."/>
            <person name="Sunseri F."/>
            <person name="Falavigna A."/>
            <person name="Ye Y."/>
            <person name="Leebens-Mack J.H."/>
            <person name="Chen G."/>
        </authorList>
    </citation>
    <scope>NUCLEOTIDE SEQUENCE [LARGE SCALE GENOMIC DNA]</scope>
    <source>
        <strain evidence="3">cv. DH0086</strain>
    </source>
</reference>
<feature type="non-terminal residue" evidence="2">
    <location>
        <position position="1"/>
    </location>
</feature>
<evidence type="ECO:0000313" key="2">
    <source>
        <dbReference type="EMBL" id="ONK64147.1"/>
    </source>
</evidence>
<protein>
    <recommendedName>
        <fullName evidence="1">PORR domain-containing protein</fullName>
    </recommendedName>
</protein>
<dbReference type="PANTHER" id="PTHR31476:SF15">
    <property type="entry name" value="ASSOCIATED SALT-INDUCIBLE PROTEIN, PUTATIVE-RELATED"/>
    <property type="match status" value="1"/>
</dbReference>
<keyword evidence="3" id="KW-1185">Reference proteome</keyword>
<sequence>VWRSGRAGARGGRKKVDEMELRYGFKQEFPPGMKLTKNFRSKLKEWQQLPYVRPYEPFDGRLKRSKDGLKRMEKRAVGMVHEFLSLTVEKMAEVEQVSQFRKWFGIDLNIRDLFLDHPGIFYVSSKGKRHTVFLREAYHKGRLIESNPIYEERMKLLELVAMRRRGMVVTNDRNTVRIRTRAVEAEENGEEEEEESL</sequence>
<name>A0A5P1EG08_ASPOF</name>
<dbReference type="Proteomes" id="UP000243459">
    <property type="component" value="Chromosome 7"/>
</dbReference>
<gene>
    <name evidence="2" type="ORF">A4U43_C07F22590</name>
</gene>
<dbReference type="Pfam" id="PF11955">
    <property type="entry name" value="PORR"/>
    <property type="match status" value="1"/>
</dbReference>
<dbReference type="InterPro" id="IPR021099">
    <property type="entry name" value="PORR_domain"/>
</dbReference>
<dbReference type="GO" id="GO:0003723">
    <property type="term" value="F:RNA binding"/>
    <property type="evidence" value="ECO:0007669"/>
    <property type="project" value="InterPro"/>
</dbReference>